<protein>
    <submittedName>
        <fullName evidence="1">Uncharacterized protein</fullName>
    </submittedName>
</protein>
<keyword evidence="2" id="KW-1185">Reference proteome</keyword>
<comment type="caution">
    <text evidence="1">The sequence shown here is derived from an EMBL/GenBank/DDBJ whole genome shotgun (WGS) entry which is preliminary data.</text>
</comment>
<dbReference type="AlphaFoldDB" id="A0A1R3HH79"/>
<reference evidence="1 2" key="1">
    <citation type="submission" date="2013-09" db="EMBL/GenBank/DDBJ databases">
        <title>Corchorus capsularis genome sequencing.</title>
        <authorList>
            <person name="Alam M."/>
            <person name="Haque M.S."/>
            <person name="Islam M.S."/>
            <person name="Emdad E.M."/>
            <person name="Islam M.M."/>
            <person name="Ahmed B."/>
            <person name="Halim A."/>
            <person name="Hossen Q.M.M."/>
            <person name="Hossain M.Z."/>
            <person name="Ahmed R."/>
            <person name="Khan M.M."/>
            <person name="Islam R."/>
            <person name="Rashid M.M."/>
            <person name="Khan S.A."/>
            <person name="Rahman M.S."/>
            <person name="Alam M."/>
        </authorList>
    </citation>
    <scope>NUCLEOTIDE SEQUENCE [LARGE SCALE GENOMIC DNA]</scope>
    <source>
        <strain evidence="2">cv. CVL-1</strain>
        <tissue evidence="1">Whole seedling</tissue>
    </source>
</reference>
<dbReference type="Proteomes" id="UP000188268">
    <property type="component" value="Unassembled WGS sequence"/>
</dbReference>
<name>A0A1R3HH79_COCAP</name>
<proteinExistence type="predicted"/>
<evidence type="ECO:0000313" key="2">
    <source>
        <dbReference type="Proteomes" id="UP000188268"/>
    </source>
</evidence>
<dbReference type="EMBL" id="AWWV01011980">
    <property type="protein sequence ID" value="OMO69674.1"/>
    <property type="molecule type" value="Genomic_DNA"/>
</dbReference>
<organism evidence="1 2">
    <name type="scientific">Corchorus capsularis</name>
    <name type="common">Jute</name>
    <dbReference type="NCBI Taxonomy" id="210143"/>
    <lineage>
        <taxon>Eukaryota</taxon>
        <taxon>Viridiplantae</taxon>
        <taxon>Streptophyta</taxon>
        <taxon>Embryophyta</taxon>
        <taxon>Tracheophyta</taxon>
        <taxon>Spermatophyta</taxon>
        <taxon>Magnoliopsida</taxon>
        <taxon>eudicotyledons</taxon>
        <taxon>Gunneridae</taxon>
        <taxon>Pentapetalae</taxon>
        <taxon>rosids</taxon>
        <taxon>malvids</taxon>
        <taxon>Malvales</taxon>
        <taxon>Malvaceae</taxon>
        <taxon>Grewioideae</taxon>
        <taxon>Apeibeae</taxon>
        <taxon>Corchorus</taxon>
    </lineage>
</organism>
<accession>A0A1R3HH79</accession>
<evidence type="ECO:0000313" key="1">
    <source>
        <dbReference type="EMBL" id="OMO69674.1"/>
    </source>
</evidence>
<gene>
    <name evidence="1" type="ORF">CCACVL1_19328</name>
</gene>
<sequence>MAPKVLNSETSLFSSAIERKPLIRI</sequence>
<dbReference type="Gramene" id="OMO69674">
    <property type="protein sequence ID" value="OMO69674"/>
    <property type="gene ID" value="CCACVL1_19328"/>
</dbReference>